<evidence type="ECO:0000313" key="2">
    <source>
        <dbReference type="Proteomes" id="UP000250235"/>
    </source>
</evidence>
<dbReference type="EMBL" id="KQ997096">
    <property type="protein sequence ID" value="KZV44258.1"/>
    <property type="molecule type" value="Genomic_DNA"/>
</dbReference>
<reference evidence="1 2" key="1">
    <citation type="journal article" date="2015" name="Proc. Natl. Acad. Sci. U.S.A.">
        <title>The resurrection genome of Boea hygrometrica: A blueprint for survival of dehydration.</title>
        <authorList>
            <person name="Xiao L."/>
            <person name="Yang G."/>
            <person name="Zhang L."/>
            <person name="Yang X."/>
            <person name="Zhao S."/>
            <person name="Ji Z."/>
            <person name="Zhou Q."/>
            <person name="Hu M."/>
            <person name="Wang Y."/>
            <person name="Chen M."/>
            <person name="Xu Y."/>
            <person name="Jin H."/>
            <person name="Xiao X."/>
            <person name="Hu G."/>
            <person name="Bao F."/>
            <person name="Hu Y."/>
            <person name="Wan P."/>
            <person name="Li L."/>
            <person name="Deng X."/>
            <person name="Kuang T."/>
            <person name="Xiang C."/>
            <person name="Zhu J.K."/>
            <person name="Oliver M.J."/>
            <person name="He Y."/>
        </authorList>
    </citation>
    <scope>NUCLEOTIDE SEQUENCE [LARGE SCALE GENOMIC DNA]</scope>
    <source>
        <strain evidence="2">cv. XS01</strain>
    </source>
</reference>
<proteinExistence type="predicted"/>
<organism evidence="1 2">
    <name type="scientific">Dorcoceras hygrometricum</name>
    <dbReference type="NCBI Taxonomy" id="472368"/>
    <lineage>
        <taxon>Eukaryota</taxon>
        <taxon>Viridiplantae</taxon>
        <taxon>Streptophyta</taxon>
        <taxon>Embryophyta</taxon>
        <taxon>Tracheophyta</taxon>
        <taxon>Spermatophyta</taxon>
        <taxon>Magnoliopsida</taxon>
        <taxon>eudicotyledons</taxon>
        <taxon>Gunneridae</taxon>
        <taxon>Pentapetalae</taxon>
        <taxon>asterids</taxon>
        <taxon>lamiids</taxon>
        <taxon>Lamiales</taxon>
        <taxon>Gesneriaceae</taxon>
        <taxon>Didymocarpoideae</taxon>
        <taxon>Trichosporeae</taxon>
        <taxon>Loxocarpinae</taxon>
        <taxon>Dorcoceras</taxon>
    </lineage>
</organism>
<dbReference type="Proteomes" id="UP000250235">
    <property type="component" value="Unassembled WGS sequence"/>
</dbReference>
<protein>
    <submittedName>
        <fullName evidence="1">Uncharacterized protein</fullName>
    </submittedName>
</protein>
<name>A0A2Z7CBK1_9LAMI</name>
<gene>
    <name evidence="1" type="ORF">F511_10377</name>
</gene>
<evidence type="ECO:0000313" key="1">
    <source>
        <dbReference type="EMBL" id="KZV44258.1"/>
    </source>
</evidence>
<keyword evidence="2" id="KW-1185">Reference proteome</keyword>
<sequence length="190" mass="21263">MQEKEYEVKPHYEEHNKRIYHIRQCNISIVQCMKGLPRINGTTTQPTITRQCGIQAQRLSWPPHHNSVGPFRHDDSADRSQRAMGIQLSKEIRLNIALRSSHTKLKSVKNHLPKAVNVRVDAQLANLWRPPPLLSSKAAAAAAFLAEICSGQLDEENPSAPISSGLLVQADEGVSLPIVDLIDVIYRRLP</sequence>
<accession>A0A2Z7CBK1</accession>
<dbReference type="AlphaFoldDB" id="A0A2Z7CBK1"/>